<organism evidence="3 4">
    <name type="scientific">Mycena metata</name>
    <dbReference type="NCBI Taxonomy" id="1033252"/>
    <lineage>
        <taxon>Eukaryota</taxon>
        <taxon>Fungi</taxon>
        <taxon>Dikarya</taxon>
        <taxon>Basidiomycota</taxon>
        <taxon>Agaricomycotina</taxon>
        <taxon>Agaricomycetes</taxon>
        <taxon>Agaricomycetidae</taxon>
        <taxon>Agaricales</taxon>
        <taxon>Marasmiineae</taxon>
        <taxon>Mycenaceae</taxon>
        <taxon>Mycena</taxon>
    </lineage>
</organism>
<dbReference type="InterPro" id="IPR001466">
    <property type="entry name" value="Beta-lactam-related"/>
</dbReference>
<gene>
    <name evidence="3" type="ORF">B0H16DRAFT_1562987</name>
</gene>
<dbReference type="PANTHER" id="PTHR46825:SF15">
    <property type="entry name" value="BETA-LACTAMASE-RELATED DOMAIN-CONTAINING PROTEIN"/>
    <property type="match status" value="1"/>
</dbReference>
<dbReference type="InterPro" id="IPR012338">
    <property type="entry name" value="Beta-lactam/transpept-like"/>
</dbReference>
<protein>
    <submittedName>
        <fullName evidence="3">Beta-lactamase/transpeptidase-like protein</fullName>
    </submittedName>
</protein>
<dbReference type="EMBL" id="JARKIB010000094">
    <property type="protein sequence ID" value="KAJ7742566.1"/>
    <property type="molecule type" value="Genomic_DNA"/>
</dbReference>
<dbReference type="AlphaFoldDB" id="A0AAD7N2F2"/>
<dbReference type="Pfam" id="PF00144">
    <property type="entry name" value="Beta-lactamase"/>
    <property type="match status" value="1"/>
</dbReference>
<accession>A0AAD7N2F2</accession>
<sequence>MSHRTGLPRHDFILQDGTVADVIGRLRYLKPSTSFRELWQYNNHMYLLLSYFPRLLAEIPFETYVRNFILAPLGMDATTYYSKAAEESGHLADGFGRDGVNQSEDVFGQGQVRAYPFWAPNEGKPGHVISGAGGVISNAKDMATWLQTLLEEAEVIRRVSSGITVASPVAQFPEGSPMVYGGGQSRGTYRGFGFKSQVTRIPTQNFGVAVLSNDEAFGFEIVEAIKFRVIDEVLNLQVIDWTERIKSLVVAGFQARIVPTPRPTNPTLPSFSFNDLAGTYQNRGYGSLHLCLVAPDNLTETASKPYFRHLPLDSHIPTFLANWNGFGVSHVALTHFEHNLFNVSGLFLVPTENTSDSKPWVQVETHPGFVGEFAVEGKLGVGLRGLWGASAGVQSPMGESVKERAEVWFEKLG</sequence>
<comment type="caution">
    <text evidence="3">The sequence shown here is derived from an EMBL/GenBank/DDBJ whole genome shotgun (WGS) entry which is preliminary data.</text>
</comment>
<evidence type="ECO:0000259" key="2">
    <source>
        <dbReference type="Pfam" id="PF00144"/>
    </source>
</evidence>
<dbReference type="InterPro" id="IPR050491">
    <property type="entry name" value="AmpC-like"/>
</dbReference>
<evidence type="ECO:0000256" key="1">
    <source>
        <dbReference type="ARBA" id="ARBA00038215"/>
    </source>
</evidence>
<reference evidence="3" key="1">
    <citation type="submission" date="2023-03" db="EMBL/GenBank/DDBJ databases">
        <title>Massive genome expansion in bonnet fungi (Mycena s.s.) driven by repeated elements and novel gene families across ecological guilds.</title>
        <authorList>
            <consortium name="Lawrence Berkeley National Laboratory"/>
            <person name="Harder C.B."/>
            <person name="Miyauchi S."/>
            <person name="Viragh M."/>
            <person name="Kuo A."/>
            <person name="Thoen E."/>
            <person name="Andreopoulos B."/>
            <person name="Lu D."/>
            <person name="Skrede I."/>
            <person name="Drula E."/>
            <person name="Henrissat B."/>
            <person name="Morin E."/>
            <person name="Kohler A."/>
            <person name="Barry K."/>
            <person name="LaButti K."/>
            <person name="Morin E."/>
            <person name="Salamov A."/>
            <person name="Lipzen A."/>
            <person name="Mereny Z."/>
            <person name="Hegedus B."/>
            <person name="Baldrian P."/>
            <person name="Stursova M."/>
            <person name="Weitz H."/>
            <person name="Taylor A."/>
            <person name="Grigoriev I.V."/>
            <person name="Nagy L.G."/>
            <person name="Martin F."/>
            <person name="Kauserud H."/>
        </authorList>
    </citation>
    <scope>NUCLEOTIDE SEQUENCE</scope>
    <source>
        <strain evidence="3">CBHHK182m</strain>
    </source>
</reference>
<name>A0AAD7N2F2_9AGAR</name>
<keyword evidence="4" id="KW-1185">Reference proteome</keyword>
<proteinExistence type="inferred from homology"/>
<comment type="similarity">
    <text evidence="1">Belongs to the peptidase S12 family.</text>
</comment>
<feature type="domain" description="Beta-lactamase-related" evidence="2">
    <location>
        <begin position="1"/>
        <end position="216"/>
    </location>
</feature>
<dbReference type="SUPFAM" id="SSF56601">
    <property type="entry name" value="beta-lactamase/transpeptidase-like"/>
    <property type="match status" value="1"/>
</dbReference>
<dbReference type="Gene3D" id="3.40.710.10">
    <property type="entry name" value="DD-peptidase/beta-lactamase superfamily"/>
    <property type="match status" value="1"/>
</dbReference>
<evidence type="ECO:0000313" key="4">
    <source>
        <dbReference type="Proteomes" id="UP001215598"/>
    </source>
</evidence>
<evidence type="ECO:0000313" key="3">
    <source>
        <dbReference type="EMBL" id="KAJ7742566.1"/>
    </source>
</evidence>
<dbReference type="PANTHER" id="PTHR46825">
    <property type="entry name" value="D-ALANYL-D-ALANINE-CARBOXYPEPTIDASE/ENDOPEPTIDASE AMPH"/>
    <property type="match status" value="1"/>
</dbReference>
<dbReference type="Proteomes" id="UP001215598">
    <property type="component" value="Unassembled WGS sequence"/>
</dbReference>